<evidence type="ECO:0000256" key="7">
    <source>
        <dbReference type="PIRSR" id="PIRSR000027-2"/>
    </source>
</evidence>
<name>A0A7U8C4R8_NEPCE</name>
<keyword evidence="2 7" id="KW-0349">Heme</keyword>
<dbReference type="InterPro" id="IPR002321">
    <property type="entry name" value="Cyt_c_II"/>
</dbReference>
<evidence type="ECO:0000256" key="6">
    <source>
        <dbReference type="PIRSR" id="PIRSR000027-1"/>
    </source>
</evidence>
<dbReference type="InterPro" id="IPR010980">
    <property type="entry name" value="Cyt_c/b562"/>
</dbReference>
<evidence type="ECO:0000313" key="10">
    <source>
        <dbReference type="Proteomes" id="UP000002171"/>
    </source>
</evidence>
<dbReference type="PROSITE" id="PS51009">
    <property type="entry name" value="CYTCII"/>
    <property type="match status" value="1"/>
</dbReference>
<evidence type="ECO:0000256" key="5">
    <source>
        <dbReference type="ARBA" id="ARBA00023004"/>
    </source>
</evidence>
<dbReference type="EMBL" id="AAOW01000008">
    <property type="protein sequence ID" value="EAR61502.1"/>
    <property type="molecule type" value="Genomic_DNA"/>
</dbReference>
<feature type="binding site" description="covalent" evidence="7">
    <location>
        <position position="135"/>
    </location>
    <ligand>
        <name>heme c</name>
        <dbReference type="ChEBI" id="CHEBI:61717"/>
    </ligand>
</feature>
<dbReference type="OrthoDB" id="5520910at2"/>
<dbReference type="Gene3D" id="1.20.120.10">
    <property type="entry name" value="Cytochrome c/b562"/>
    <property type="match status" value="1"/>
</dbReference>
<dbReference type="GO" id="GO:0009055">
    <property type="term" value="F:electron transfer activity"/>
    <property type="evidence" value="ECO:0007669"/>
    <property type="project" value="InterPro"/>
</dbReference>
<sequence>MKKALVVGLIACSTTAWSHSGATGVVKERMDQFKESKASVKALKKALKAQDFVTITKEAASINLWAKQLTKLFPAGSNPHPSEALDNIWQEFDQFERKAQEQIEASNKLNQAGIAKDISAATAAFKALTQTCKSCHNDYRK</sequence>
<dbReference type="InterPro" id="IPR012127">
    <property type="entry name" value="Cyt_c_prime"/>
</dbReference>
<keyword evidence="10" id="KW-1185">Reference proteome</keyword>
<dbReference type="SUPFAM" id="SSF47175">
    <property type="entry name" value="Cytochromes"/>
    <property type="match status" value="1"/>
</dbReference>
<dbReference type="RefSeq" id="WP_007021206.1">
    <property type="nucleotide sequence ID" value="NZ_CH724125.1"/>
</dbReference>
<feature type="signal peptide" evidence="8">
    <location>
        <begin position="1"/>
        <end position="18"/>
    </location>
</feature>
<evidence type="ECO:0000256" key="8">
    <source>
        <dbReference type="SAM" id="SignalP"/>
    </source>
</evidence>
<dbReference type="GO" id="GO:0042597">
    <property type="term" value="C:periplasmic space"/>
    <property type="evidence" value="ECO:0007669"/>
    <property type="project" value="InterPro"/>
</dbReference>
<evidence type="ECO:0000256" key="2">
    <source>
        <dbReference type="ARBA" id="ARBA00022617"/>
    </source>
</evidence>
<evidence type="ECO:0000256" key="1">
    <source>
        <dbReference type="ARBA" id="ARBA00022448"/>
    </source>
</evidence>
<dbReference type="GO" id="GO:0005506">
    <property type="term" value="F:iron ion binding"/>
    <property type="evidence" value="ECO:0007669"/>
    <property type="project" value="InterPro"/>
</dbReference>
<accession>A0A7U8C4R8</accession>
<dbReference type="Proteomes" id="UP000002171">
    <property type="component" value="Unassembled WGS sequence"/>
</dbReference>
<keyword evidence="4" id="KW-0249">Electron transport</keyword>
<dbReference type="GO" id="GO:0020037">
    <property type="term" value="F:heme binding"/>
    <property type="evidence" value="ECO:0007669"/>
    <property type="project" value="InterPro"/>
</dbReference>
<gene>
    <name evidence="9" type="ORF">MED92_18388</name>
</gene>
<feature type="binding site" description="axial binding residue" evidence="6">
    <location>
        <position position="136"/>
    </location>
    <ligand>
        <name>heme c</name>
        <dbReference type="ChEBI" id="CHEBI:61717"/>
    </ligand>
    <ligandPart>
        <name>Fe</name>
        <dbReference type="ChEBI" id="CHEBI:18248"/>
    </ligandPart>
</feature>
<keyword evidence="5 6" id="KW-0408">Iron</keyword>
<protein>
    <recommendedName>
        <fullName evidence="11">Cytochrome C</fullName>
    </recommendedName>
</protein>
<dbReference type="AlphaFoldDB" id="A0A7U8C4R8"/>
<keyword evidence="3 6" id="KW-0479">Metal-binding</keyword>
<proteinExistence type="predicted"/>
<feature type="chain" id="PRO_5030689248" description="Cytochrome C" evidence="8">
    <location>
        <begin position="19"/>
        <end position="141"/>
    </location>
</feature>
<keyword evidence="1" id="KW-0813">Transport</keyword>
<evidence type="ECO:0008006" key="11">
    <source>
        <dbReference type="Google" id="ProtNLM"/>
    </source>
</evidence>
<organism evidence="9 10">
    <name type="scientific">Neptuniibacter caesariensis</name>
    <dbReference type="NCBI Taxonomy" id="207954"/>
    <lineage>
        <taxon>Bacteria</taxon>
        <taxon>Pseudomonadati</taxon>
        <taxon>Pseudomonadota</taxon>
        <taxon>Gammaproteobacteria</taxon>
        <taxon>Oceanospirillales</taxon>
        <taxon>Oceanospirillaceae</taxon>
        <taxon>Neptuniibacter</taxon>
    </lineage>
</organism>
<dbReference type="PIRSF" id="PIRSF000027">
    <property type="entry name" value="Cytc_c_prime"/>
    <property type="match status" value="1"/>
</dbReference>
<keyword evidence="8" id="KW-0732">Signal</keyword>
<evidence type="ECO:0000313" key="9">
    <source>
        <dbReference type="EMBL" id="EAR61502.1"/>
    </source>
</evidence>
<evidence type="ECO:0000256" key="3">
    <source>
        <dbReference type="ARBA" id="ARBA00022723"/>
    </source>
</evidence>
<dbReference type="Pfam" id="PF01322">
    <property type="entry name" value="Cytochrom_C_2"/>
    <property type="match status" value="1"/>
</dbReference>
<dbReference type="GO" id="GO:0022900">
    <property type="term" value="P:electron transport chain"/>
    <property type="evidence" value="ECO:0007669"/>
    <property type="project" value="InterPro"/>
</dbReference>
<comment type="caution">
    <text evidence="9">The sequence shown here is derived from an EMBL/GenBank/DDBJ whole genome shotgun (WGS) entry which is preliminary data.</text>
</comment>
<reference evidence="9 10" key="1">
    <citation type="submission" date="2006-02" db="EMBL/GenBank/DDBJ databases">
        <authorList>
            <person name="Pinhassi J."/>
            <person name="Pedros-Alio C."/>
            <person name="Ferriera S."/>
            <person name="Johnson J."/>
            <person name="Kravitz S."/>
            <person name="Halpern A."/>
            <person name="Remington K."/>
            <person name="Beeson K."/>
            <person name="Tran B."/>
            <person name="Rogers Y.-H."/>
            <person name="Friedman R."/>
            <person name="Venter J.C."/>
        </authorList>
    </citation>
    <scope>NUCLEOTIDE SEQUENCE [LARGE SCALE GENOMIC DNA]</scope>
    <source>
        <strain evidence="9 10">MED92</strain>
    </source>
</reference>
<feature type="binding site" description="covalent" evidence="7">
    <location>
        <position position="132"/>
    </location>
    <ligand>
        <name>heme c</name>
        <dbReference type="ChEBI" id="CHEBI:61717"/>
    </ligand>
</feature>
<evidence type="ECO:0000256" key="4">
    <source>
        <dbReference type="ARBA" id="ARBA00022982"/>
    </source>
</evidence>
<comment type="PTM">
    <text evidence="7">Binds 1 heme group per subunit.</text>
</comment>